<feature type="region of interest" description="Disordered" evidence="1">
    <location>
        <begin position="501"/>
        <end position="565"/>
    </location>
</feature>
<feature type="compositionally biased region" description="Basic and acidic residues" evidence="1">
    <location>
        <begin position="601"/>
        <end position="613"/>
    </location>
</feature>
<accession>A0A1B0CH24</accession>
<feature type="region of interest" description="Disordered" evidence="1">
    <location>
        <begin position="147"/>
        <end position="261"/>
    </location>
</feature>
<organism evidence="4 5">
    <name type="scientific">Lutzomyia longipalpis</name>
    <name type="common">Sand fly</name>
    <dbReference type="NCBI Taxonomy" id="7200"/>
    <lineage>
        <taxon>Eukaryota</taxon>
        <taxon>Metazoa</taxon>
        <taxon>Ecdysozoa</taxon>
        <taxon>Arthropoda</taxon>
        <taxon>Hexapoda</taxon>
        <taxon>Insecta</taxon>
        <taxon>Pterygota</taxon>
        <taxon>Neoptera</taxon>
        <taxon>Endopterygota</taxon>
        <taxon>Diptera</taxon>
        <taxon>Nematocera</taxon>
        <taxon>Psychodoidea</taxon>
        <taxon>Psychodidae</taxon>
        <taxon>Lutzomyia</taxon>
        <taxon>Lutzomyia</taxon>
    </lineage>
</organism>
<dbReference type="VEuPathDB" id="VectorBase:LLOJ003736"/>
<dbReference type="PROSITE" id="PS51257">
    <property type="entry name" value="PROKAR_LIPOPROTEIN"/>
    <property type="match status" value="1"/>
</dbReference>
<feature type="compositionally biased region" description="Gly residues" evidence="1">
    <location>
        <begin position="541"/>
        <end position="551"/>
    </location>
</feature>
<reference evidence="5" key="1">
    <citation type="submission" date="2012-05" db="EMBL/GenBank/DDBJ databases">
        <title>Whole Genome Assembly of Lutzomyia longipalpis.</title>
        <authorList>
            <person name="Richards S."/>
            <person name="Qu C."/>
            <person name="Dillon R."/>
            <person name="Worley K."/>
            <person name="Scherer S."/>
            <person name="Batterton M."/>
            <person name="Taylor A."/>
            <person name="Hawes A."/>
            <person name="Hernandez B."/>
            <person name="Kovar C."/>
            <person name="Mandapat C."/>
            <person name="Pham C."/>
            <person name="Qu C."/>
            <person name="Jing C."/>
            <person name="Bess C."/>
            <person name="Bandaranaike D."/>
            <person name="Ngo D."/>
            <person name="Ongeri F."/>
            <person name="Arias F."/>
            <person name="Lara F."/>
            <person name="Weissenberger G."/>
            <person name="Kamau G."/>
            <person name="Han H."/>
            <person name="Shen H."/>
            <person name="Dinh H."/>
            <person name="Khalil I."/>
            <person name="Jones J."/>
            <person name="Shafer J."/>
            <person name="Jayaseelan J."/>
            <person name="Quiroz J."/>
            <person name="Blankenburg K."/>
            <person name="Nguyen L."/>
            <person name="Jackson L."/>
            <person name="Francisco L."/>
            <person name="Tang L.-Y."/>
            <person name="Pu L.-L."/>
            <person name="Perales L."/>
            <person name="Lorensuhewa L."/>
            <person name="Munidasa M."/>
            <person name="Coyle M."/>
            <person name="Taylor M."/>
            <person name="Puazo M."/>
            <person name="Firestine M."/>
            <person name="Scheel M."/>
            <person name="Javaid M."/>
            <person name="Wang M."/>
            <person name="Li M."/>
            <person name="Tabassum N."/>
            <person name="Saada N."/>
            <person name="Osuji N."/>
            <person name="Aqrawi P."/>
            <person name="Fu Q."/>
            <person name="Thornton R."/>
            <person name="Raj R."/>
            <person name="Goodspeed R."/>
            <person name="Mata R."/>
            <person name="Najjar R."/>
            <person name="Gubbala S."/>
            <person name="Lee S."/>
            <person name="Denson S."/>
            <person name="Patil S."/>
            <person name="Macmil S."/>
            <person name="Qi S."/>
            <person name="Matskevitch T."/>
            <person name="Palculict T."/>
            <person name="Mathew T."/>
            <person name="Vee V."/>
            <person name="Velamala V."/>
            <person name="Korchina V."/>
            <person name="Cai W."/>
            <person name="Liu W."/>
            <person name="Dai W."/>
            <person name="Zou X."/>
            <person name="Zhu Y."/>
            <person name="Zhang Y."/>
            <person name="Wu Y.-Q."/>
            <person name="Xin Y."/>
            <person name="Nazarath L."/>
            <person name="Kovar C."/>
            <person name="Han Y."/>
            <person name="Muzny D."/>
            <person name="Gibbs R."/>
        </authorList>
    </citation>
    <scope>NUCLEOTIDE SEQUENCE [LARGE SCALE GENOMIC DNA]</scope>
    <source>
        <strain evidence="5">Jacobina</strain>
    </source>
</reference>
<dbReference type="EMBL" id="GITU01005821">
    <property type="protein sequence ID" value="MBC1174524.1"/>
    <property type="molecule type" value="Transcribed_RNA"/>
</dbReference>
<dbReference type="AlphaFoldDB" id="A0A1B0CH24"/>
<reference evidence="3" key="2">
    <citation type="journal article" date="2020" name="BMC">
        <title>Leishmania infection induces a limited differential gene expression in the sand fly midgut.</title>
        <authorList>
            <person name="Coutinho-Abreu I.V."/>
            <person name="Serafim T.D."/>
            <person name="Meneses C."/>
            <person name="Kamhawi S."/>
            <person name="Oliveira F."/>
            <person name="Valenzuela J.G."/>
        </authorList>
    </citation>
    <scope>NUCLEOTIDE SEQUENCE</scope>
    <source>
        <strain evidence="3">Jacobina</strain>
        <tissue evidence="3">Midgut</tissue>
    </source>
</reference>
<dbReference type="EMBL" id="AJWK01011871">
    <property type="status" value="NOT_ANNOTATED_CDS"/>
    <property type="molecule type" value="Genomic_DNA"/>
</dbReference>
<proteinExistence type="predicted"/>
<dbReference type="EnsemblMetazoa" id="LLOJ003736-RA">
    <property type="protein sequence ID" value="LLOJ003736-PA"/>
    <property type="gene ID" value="LLOJ003736"/>
</dbReference>
<feature type="signal peptide" evidence="2">
    <location>
        <begin position="1"/>
        <end position="23"/>
    </location>
</feature>
<feature type="region of interest" description="Disordered" evidence="1">
    <location>
        <begin position="591"/>
        <end position="615"/>
    </location>
</feature>
<feature type="compositionally biased region" description="Gly residues" evidence="1">
    <location>
        <begin position="350"/>
        <end position="360"/>
    </location>
</feature>
<feature type="compositionally biased region" description="Low complexity" evidence="1">
    <location>
        <begin position="187"/>
        <end position="196"/>
    </location>
</feature>
<feature type="compositionally biased region" description="Low complexity" evidence="1">
    <location>
        <begin position="162"/>
        <end position="177"/>
    </location>
</feature>
<evidence type="ECO:0000256" key="2">
    <source>
        <dbReference type="SAM" id="SignalP"/>
    </source>
</evidence>
<keyword evidence="2" id="KW-0732">Signal</keyword>
<dbReference type="Proteomes" id="UP000092461">
    <property type="component" value="Unassembled WGS sequence"/>
</dbReference>
<protein>
    <submittedName>
        <fullName evidence="3">Putative mucin 91c isoform a</fullName>
    </submittedName>
</protein>
<evidence type="ECO:0000256" key="1">
    <source>
        <dbReference type="SAM" id="MobiDB-lite"/>
    </source>
</evidence>
<evidence type="ECO:0000313" key="3">
    <source>
        <dbReference type="EMBL" id="MBC1174524.1"/>
    </source>
</evidence>
<dbReference type="VEuPathDB" id="VectorBase:LLONM1_009369"/>
<name>A0A1B0CH24_LUTLO</name>
<feature type="chain" id="PRO_5044555295" evidence="2">
    <location>
        <begin position="24"/>
        <end position="725"/>
    </location>
</feature>
<keyword evidence="5" id="KW-1185">Reference proteome</keyword>
<sequence>MKIQQSLILWCGLLGCLVAQTYAVVNDKPQRREAPLLDSYAPPPSTGESLGLPIPVYGVPDAPAIKYPTPPPDIPPPLPSQQYGVPILKYGPPKVQVEYGPPLPAFKPVHHHKQIFHSAPQQDFSFFDQIKSSLGFSAAKPVYGPPPKPHFPKNSYGPPPSFSHQSFSSGSSSYHHSNQFLTPPSIGFGPKPSSSYGPPPSLGRPSGPSFGGHHHGSSSLPPTPPEIRCDGWKPIPGPAIQPETSYGPPASGIPQSAPAEGNHAVENHIHSDIGGLELPHAEPSVQFHGDLNGFGLGSGAADISVIKSNSFEVGPYSYGPPPPPVSISTSYGPPSHHGGPIAISHVSHGGSFGSHGGSHGGHQISTSYGPPAFSFPKQSYKLPPAGLMPPSGVYGVPPGGTYAGLAIQHGTVSGNLKPWPVPGSAPKRPIPFRAPVPQGLLESIGHNVQHLDNFGVKPHHGGHGGGVYLPPPSELPAPPHGLNTLPLENSQRPFLSQHNFNGFPGEGRGGHDCGHGPQVLQDSYGPPPSGTVQPTAEEGHSGGYDVSGGGIADVPTGHQPHAVYGVPDFGPAFHSGGGDSLAYDTEVRSAAVPAGQQNSDSKAEPSEEEKTKAEVSGLTGLDVISAQKSQSITIPVQGALGTYQLQFQAADPLAGGDANGIDAPHQQLLSQGLLQSILSAIEQPNGQNQQVTQDIHSNHDDVAVFVRSPEGQEALAEPAPNEESR</sequence>
<evidence type="ECO:0000313" key="5">
    <source>
        <dbReference type="Proteomes" id="UP000092461"/>
    </source>
</evidence>
<evidence type="ECO:0000313" key="4">
    <source>
        <dbReference type="EnsemblMetazoa" id="LLOJ003736-PA"/>
    </source>
</evidence>
<reference evidence="4" key="3">
    <citation type="submission" date="2020-05" db="UniProtKB">
        <authorList>
            <consortium name="EnsemblMetazoa"/>
        </authorList>
    </citation>
    <scope>IDENTIFICATION</scope>
    <source>
        <strain evidence="4">Jacobina</strain>
    </source>
</reference>
<feature type="region of interest" description="Disordered" evidence="1">
    <location>
        <begin position="325"/>
        <end position="367"/>
    </location>
</feature>